<dbReference type="InterPro" id="IPR005545">
    <property type="entry name" value="YCII"/>
</dbReference>
<keyword evidence="3" id="KW-1185">Reference proteome</keyword>
<dbReference type="OrthoDB" id="5519740at2759"/>
<gene>
    <name evidence="2" type="ORF">VMCG_08182</name>
</gene>
<dbReference type="AlphaFoldDB" id="A0A423VUA0"/>
<protein>
    <recommendedName>
        <fullName evidence="1">YCII-related domain-containing protein</fullName>
    </recommendedName>
</protein>
<dbReference type="InterPro" id="IPR051807">
    <property type="entry name" value="Sec-metab_biosynth-assoc"/>
</dbReference>
<evidence type="ECO:0000259" key="1">
    <source>
        <dbReference type="Pfam" id="PF03795"/>
    </source>
</evidence>
<dbReference type="STRING" id="356882.A0A423VUA0"/>
<dbReference type="EMBL" id="LKEA01000040">
    <property type="protein sequence ID" value="ROV94575.1"/>
    <property type="molecule type" value="Genomic_DNA"/>
</dbReference>
<accession>A0A423VUA0</accession>
<dbReference type="PANTHER" id="PTHR33606:SF3">
    <property type="entry name" value="PROTEIN YCII"/>
    <property type="match status" value="1"/>
</dbReference>
<evidence type="ECO:0000313" key="2">
    <source>
        <dbReference type="EMBL" id="ROV94575.1"/>
    </source>
</evidence>
<proteinExistence type="predicted"/>
<dbReference type="Pfam" id="PF03795">
    <property type="entry name" value="YCII"/>
    <property type="match status" value="1"/>
</dbReference>
<dbReference type="SUPFAM" id="SSF54909">
    <property type="entry name" value="Dimeric alpha+beta barrel"/>
    <property type="match status" value="1"/>
</dbReference>
<dbReference type="Proteomes" id="UP000283895">
    <property type="component" value="Unassembled WGS sequence"/>
</dbReference>
<name>A0A423VUA0_9PEZI</name>
<evidence type="ECO:0000313" key="3">
    <source>
        <dbReference type="Proteomes" id="UP000283895"/>
    </source>
</evidence>
<comment type="caution">
    <text evidence="2">The sequence shown here is derived from an EMBL/GenBank/DDBJ whole genome shotgun (WGS) entry which is preliminary data.</text>
</comment>
<dbReference type="InterPro" id="IPR011008">
    <property type="entry name" value="Dimeric_a/b-barrel"/>
</dbReference>
<dbReference type="PANTHER" id="PTHR33606">
    <property type="entry name" value="PROTEIN YCII"/>
    <property type="match status" value="1"/>
</dbReference>
<feature type="domain" description="YCII-related" evidence="1">
    <location>
        <begin position="14"/>
        <end position="115"/>
    </location>
</feature>
<organism evidence="2 3">
    <name type="scientific">Cytospora schulzeri</name>
    <dbReference type="NCBI Taxonomy" id="448051"/>
    <lineage>
        <taxon>Eukaryota</taxon>
        <taxon>Fungi</taxon>
        <taxon>Dikarya</taxon>
        <taxon>Ascomycota</taxon>
        <taxon>Pezizomycotina</taxon>
        <taxon>Sordariomycetes</taxon>
        <taxon>Sordariomycetidae</taxon>
        <taxon>Diaporthales</taxon>
        <taxon>Cytosporaceae</taxon>
        <taxon>Cytospora</taxon>
    </lineage>
</organism>
<sequence length="124" mass="13693">MASSTSSAPRTFEWLVVVPDKPGTKEKRLEVRPQHFEGLAKAMETGAFKMGGLADTRILGAVLEDMPADDEVSSMNFAGSTLMIVAESRQAVIDMIKDDVYVKSGVWDLEKVMIWPAKIAFRFP</sequence>
<dbReference type="Gene3D" id="3.30.70.1060">
    <property type="entry name" value="Dimeric alpha+beta barrel"/>
    <property type="match status" value="1"/>
</dbReference>
<reference evidence="2 3" key="1">
    <citation type="submission" date="2015-09" db="EMBL/GenBank/DDBJ databases">
        <title>Host preference determinants of Valsa canker pathogens revealed by comparative genomics.</title>
        <authorList>
            <person name="Yin Z."/>
            <person name="Huang L."/>
        </authorList>
    </citation>
    <scope>NUCLEOTIDE SEQUENCE [LARGE SCALE GENOMIC DNA]</scope>
    <source>
        <strain evidence="2 3">03-1</strain>
    </source>
</reference>